<dbReference type="RefSeq" id="WP_343334311.1">
    <property type="nucleotide sequence ID" value="NZ_JAPOHD010000030.1"/>
</dbReference>
<keyword evidence="6" id="KW-1185">Reference proteome</keyword>
<dbReference type="CDD" id="cd08551">
    <property type="entry name" value="Fe-ADH"/>
    <property type="match status" value="1"/>
</dbReference>
<evidence type="ECO:0000256" key="2">
    <source>
        <dbReference type="ARBA" id="ARBA00023002"/>
    </source>
</evidence>
<dbReference type="Proteomes" id="UP001145087">
    <property type="component" value="Unassembled WGS sequence"/>
</dbReference>
<dbReference type="EMBL" id="JAPOHD010000030">
    <property type="protein sequence ID" value="MCY1721981.1"/>
    <property type="molecule type" value="Genomic_DNA"/>
</dbReference>
<proteinExistence type="inferred from homology"/>
<accession>A0A9X3J7Y0</accession>
<dbReference type="Pfam" id="PF25137">
    <property type="entry name" value="ADH_Fe_C"/>
    <property type="match status" value="1"/>
</dbReference>
<evidence type="ECO:0000256" key="1">
    <source>
        <dbReference type="ARBA" id="ARBA00007358"/>
    </source>
</evidence>
<dbReference type="GO" id="GO:0004022">
    <property type="term" value="F:alcohol dehydrogenase (NAD+) activity"/>
    <property type="evidence" value="ECO:0007669"/>
    <property type="project" value="TreeGrafter"/>
</dbReference>
<evidence type="ECO:0000313" key="5">
    <source>
        <dbReference type="EMBL" id="MCY1721981.1"/>
    </source>
</evidence>
<dbReference type="InterPro" id="IPR039697">
    <property type="entry name" value="Alcohol_dehydrogenase_Fe"/>
</dbReference>
<evidence type="ECO:0000313" key="6">
    <source>
        <dbReference type="Proteomes" id="UP001145087"/>
    </source>
</evidence>
<reference evidence="5" key="1">
    <citation type="submission" date="2022-11" db="EMBL/GenBank/DDBJ databases">
        <title>Marilongibacter aestuarii gen. nov., sp. nov., isolated from tidal flat sediment.</title>
        <authorList>
            <person name="Jiayan W."/>
        </authorList>
    </citation>
    <scope>NUCLEOTIDE SEQUENCE</scope>
    <source>
        <strain evidence="5">Z1-6</strain>
    </source>
</reference>
<protein>
    <submittedName>
        <fullName evidence="5">Iron-containing alcohol dehydrogenase</fullName>
    </submittedName>
</protein>
<dbReference type="Gene3D" id="3.40.50.1970">
    <property type="match status" value="1"/>
</dbReference>
<sequence>MADKRIGNITAQNPSKVVFGNKSFARFVDDFGKTSYKRLYVLTIAALKNKVEKELEKLTLLGVTICVNDTIAAEPLFQDYQNILIEAREFKADSVVGIGGGSVLDTAKLVAATLNNSTGLREIIADNSLLKRETYLACLPTTSGTGSEMSPNAIFFDPESNLKIGVISPALVTDATYIDPELTLGVPPAVTAATGLDALTHCIEAYVNKFAHPITDLLALEGIKLIGKNLPNAFADGNNIEAREKVAMGSMYGGMCLGPVNTAAVHALAYPLGSKYKISHGVSNALLLPFVMEFNLEEAIPKYANVARAIGIQAGLSDKETAH</sequence>
<dbReference type="Gene3D" id="1.20.1090.10">
    <property type="entry name" value="Dehydroquinate synthase-like - alpha domain"/>
    <property type="match status" value="1"/>
</dbReference>
<dbReference type="Pfam" id="PF00465">
    <property type="entry name" value="Fe-ADH"/>
    <property type="match status" value="1"/>
</dbReference>
<dbReference type="GO" id="GO:0046872">
    <property type="term" value="F:metal ion binding"/>
    <property type="evidence" value="ECO:0007669"/>
    <property type="project" value="InterPro"/>
</dbReference>
<evidence type="ECO:0000259" key="4">
    <source>
        <dbReference type="Pfam" id="PF25137"/>
    </source>
</evidence>
<dbReference type="InterPro" id="IPR001670">
    <property type="entry name" value="ADH_Fe/GldA"/>
</dbReference>
<dbReference type="InterPro" id="IPR056798">
    <property type="entry name" value="ADH_Fe_C"/>
</dbReference>
<organism evidence="5 6">
    <name type="scientific">Draconibacterium aestuarii</name>
    <dbReference type="NCBI Taxonomy" id="2998507"/>
    <lineage>
        <taxon>Bacteria</taxon>
        <taxon>Pseudomonadati</taxon>
        <taxon>Bacteroidota</taxon>
        <taxon>Bacteroidia</taxon>
        <taxon>Marinilabiliales</taxon>
        <taxon>Prolixibacteraceae</taxon>
        <taxon>Draconibacterium</taxon>
    </lineage>
</organism>
<feature type="domain" description="Fe-containing alcohol dehydrogenase-like C-terminal" evidence="4">
    <location>
        <begin position="191"/>
        <end position="322"/>
    </location>
</feature>
<evidence type="ECO:0000259" key="3">
    <source>
        <dbReference type="Pfam" id="PF00465"/>
    </source>
</evidence>
<dbReference type="AlphaFoldDB" id="A0A9X3J7Y0"/>
<comment type="caution">
    <text evidence="5">The sequence shown here is derived from an EMBL/GenBank/DDBJ whole genome shotgun (WGS) entry which is preliminary data.</text>
</comment>
<gene>
    <name evidence="5" type="ORF">OU798_16625</name>
</gene>
<comment type="similarity">
    <text evidence="1">Belongs to the iron-containing alcohol dehydrogenase family.</text>
</comment>
<keyword evidence="2" id="KW-0560">Oxidoreductase</keyword>
<feature type="domain" description="Alcohol dehydrogenase iron-type/glycerol dehydrogenase GldA" evidence="3">
    <location>
        <begin position="14"/>
        <end position="180"/>
    </location>
</feature>
<dbReference type="SUPFAM" id="SSF56796">
    <property type="entry name" value="Dehydroquinate synthase-like"/>
    <property type="match status" value="1"/>
</dbReference>
<dbReference type="PANTHER" id="PTHR11496">
    <property type="entry name" value="ALCOHOL DEHYDROGENASE"/>
    <property type="match status" value="1"/>
</dbReference>
<name>A0A9X3J7Y0_9BACT</name>
<dbReference type="PANTHER" id="PTHR11496:SF102">
    <property type="entry name" value="ALCOHOL DEHYDROGENASE 4"/>
    <property type="match status" value="1"/>
</dbReference>